<sequence>MKNLQHYTDDAFEFHKEVLESKNKTKKDPTYKERIESMEDAIEGQFSVYDECFTQNVLESIGSYGHTEGEKNDLLKLYSYKNSVIKRLKVKITTTDANRIINTCPNCTISEINSFDHYLPKDEFPEFVVNPKNLFPSCTICNGYKNYVWIEGGKRVFLNLYLDPLPTEQYLFVNLAIAGDVVTTTFYLQNNGNIPNDIFEIIKTHYNKLHLLERFSANINEVITSLENTIISFVGKLPLDEIRDSIIEKSNRDKIAFGHNYWKSVLEIELANCVEYMNRFVTIG</sequence>
<evidence type="ECO:0008006" key="3">
    <source>
        <dbReference type="Google" id="ProtNLM"/>
    </source>
</evidence>
<dbReference type="Proteomes" id="UP000283616">
    <property type="component" value="Unassembled WGS sequence"/>
</dbReference>
<dbReference type="RefSeq" id="WP_118418090.1">
    <property type="nucleotide sequence ID" value="NZ_JADYUY010000078.1"/>
</dbReference>
<name>A0A415LTM9_BACT4</name>
<gene>
    <name evidence="1" type="ORF">DW011_24895</name>
</gene>
<protein>
    <recommendedName>
        <fullName evidence="3">HNH endonuclease</fullName>
    </recommendedName>
</protein>
<organism evidence="1 2">
    <name type="scientific">Bacteroides thetaiotaomicron</name>
    <dbReference type="NCBI Taxonomy" id="818"/>
    <lineage>
        <taxon>Bacteria</taxon>
        <taxon>Pseudomonadati</taxon>
        <taxon>Bacteroidota</taxon>
        <taxon>Bacteroidia</taxon>
        <taxon>Bacteroidales</taxon>
        <taxon>Bacteroidaceae</taxon>
        <taxon>Bacteroides</taxon>
    </lineage>
</organism>
<evidence type="ECO:0000313" key="1">
    <source>
        <dbReference type="EMBL" id="RHL52500.1"/>
    </source>
</evidence>
<dbReference type="EMBL" id="QROV01000051">
    <property type="protein sequence ID" value="RHL52500.1"/>
    <property type="molecule type" value="Genomic_DNA"/>
</dbReference>
<comment type="caution">
    <text evidence="1">The sequence shown here is derived from an EMBL/GenBank/DDBJ whole genome shotgun (WGS) entry which is preliminary data.</text>
</comment>
<accession>A0A415LTM9</accession>
<dbReference type="AlphaFoldDB" id="A0A415LTM9"/>
<evidence type="ECO:0000313" key="2">
    <source>
        <dbReference type="Proteomes" id="UP000283616"/>
    </source>
</evidence>
<proteinExistence type="predicted"/>
<reference evidence="1 2" key="1">
    <citation type="submission" date="2018-08" db="EMBL/GenBank/DDBJ databases">
        <title>A genome reference for cultivated species of the human gut microbiota.</title>
        <authorList>
            <person name="Zou Y."/>
            <person name="Xue W."/>
            <person name="Luo G."/>
        </authorList>
    </citation>
    <scope>NUCLEOTIDE SEQUENCE [LARGE SCALE GENOMIC DNA]</scope>
    <source>
        <strain evidence="1 2">AF37-12</strain>
    </source>
</reference>